<dbReference type="Pfam" id="PF17164">
    <property type="entry name" value="DUF5122"/>
    <property type="match status" value="4"/>
</dbReference>
<dbReference type="NCBIfam" id="TIGR02608">
    <property type="entry name" value="delta_60_rpt"/>
    <property type="match status" value="8"/>
</dbReference>
<dbReference type="RefSeq" id="WP_015089555.1">
    <property type="nucleotide sequence ID" value="NC_019567.1"/>
</dbReference>
<gene>
    <name evidence="1" type="ORF">Bdt_0363</name>
</gene>
<protein>
    <recommendedName>
        <fullName evidence="3">Delta-60 repeat protein</fullName>
    </recommendedName>
</protein>
<evidence type="ECO:0008006" key="3">
    <source>
        <dbReference type="Google" id="ProtNLM"/>
    </source>
</evidence>
<dbReference type="PATRIC" id="fig|1069642.3.peg.355"/>
<reference evidence="1 2" key="1">
    <citation type="journal article" date="2012" name="BMC Genomics">
        <title>Genome analysis of a simultaneously predatory and prey-independent, novel Bdellovibrio bacteriovorus from the River Tiber, supports in silico predictions of both ancient and recent lateral gene transfer from diverse bacteria.</title>
        <authorList>
            <person name="Hobley L."/>
            <person name="Lerner T.R."/>
            <person name="Williams L.E."/>
            <person name="Lambert C."/>
            <person name="Till R."/>
            <person name="Milner D.S."/>
            <person name="Basford S.M."/>
            <person name="Capeness M.J."/>
            <person name="Fenton A.K."/>
            <person name="Atterbury R.J."/>
            <person name="Harris M.A."/>
            <person name="Sockett R.E."/>
        </authorList>
    </citation>
    <scope>NUCLEOTIDE SEQUENCE [LARGE SCALE GENOMIC DNA]</scope>
    <source>
        <strain evidence="1 2">Tiberius</strain>
    </source>
</reference>
<dbReference type="OrthoDB" id="5287196at2"/>
<dbReference type="EMBL" id="CP002930">
    <property type="protein sequence ID" value="AFY00071.1"/>
    <property type="molecule type" value="Genomic_DNA"/>
</dbReference>
<dbReference type="SUPFAM" id="SSF101898">
    <property type="entry name" value="NHL repeat"/>
    <property type="match status" value="1"/>
</dbReference>
<evidence type="ECO:0000313" key="2">
    <source>
        <dbReference type="Proteomes" id="UP000010074"/>
    </source>
</evidence>
<dbReference type="PROSITE" id="PS51257">
    <property type="entry name" value="PROKAR_LIPOPROTEIN"/>
    <property type="match status" value="1"/>
</dbReference>
<name>K7YK48_BDEBC</name>
<dbReference type="KEGG" id="bbat:Bdt_0363"/>
<dbReference type="Gene3D" id="2.80.10.50">
    <property type="match status" value="4"/>
</dbReference>
<dbReference type="AlphaFoldDB" id="K7YK48"/>
<dbReference type="InterPro" id="IPR013431">
    <property type="entry name" value="Delta_60_rpt"/>
</dbReference>
<proteinExistence type="predicted"/>
<accession>K7YK48</accession>
<organism evidence="1 2">
    <name type="scientific">Bdellovibrio bacteriovorus str. Tiberius</name>
    <dbReference type="NCBI Taxonomy" id="1069642"/>
    <lineage>
        <taxon>Bacteria</taxon>
        <taxon>Pseudomonadati</taxon>
        <taxon>Bdellovibrionota</taxon>
        <taxon>Bdellovibrionia</taxon>
        <taxon>Bdellovibrionales</taxon>
        <taxon>Pseudobdellovibrionaceae</taxon>
        <taxon>Bdellovibrio</taxon>
    </lineage>
</organism>
<dbReference type="HOGENOM" id="CLU_344757_0_0_7"/>
<dbReference type="STRING" id="1069642.Bdt_0363"/>
<dbReference type="Proteomes" id="UP000010074">
    <property type="component" value="Chromosome"/>
</dbReference>
<evidence type="ECO:0000313" key="1">
    <source>
        <dbReference type="EMBL" id="AFY00071.1"/>
    </source>
</evidence>
<sequence>MNIRHLWILLLSCLFLSGCTIEAELLRLAADGLPSLSPPEGGNPSKVTASSFNVRTNFPERRGNAQQIHIGSDGQIIFNSVIYNDYYTNSYFKKINNQGAPVALSTGKSQQETPYFSQAHSALNSTGDVMVQLGYIYDPSGEFIGLVKTDINGVVDTSFNSGNPVNINLDQTKYIARWLKVDSSERIYVIGEFTDTGVSEIFISRYLTNGSLDTSYGTAGFAKTDVNSAFSMLEDCTLQSDQKMVCAGAAGNQFFVVRFNTSGVLDTTFSGDGILTDYYQATMFDMDRIHSVITKPGKIFGLGRGTVAGPRIIALNDDGTRDNTFATSGLFSLAPNFSYTDHITLTSSGDLLITGSKVNGANTELRVAKVLANGTSDASFGTSGLVSLSDFKIKNTALNKVATSVTLDGSDRIYLYGISISPDSPRGYYVTKLESNGSLDNSFGTAGVLRPHFLISSNEQVKRSLIQGENLLVAGTMLEGRAVFLSKEHNYALDTNFGIQGHFTFYADNFEYIEYMFLAENPAGGYFLSVDIGNEATQITTQKILKITAAGALDTSFNGTGIISLPNPEAMSMGITAADANGNLYVLNKLWEGANSEKMMISKYNPAGVLATSFGSSGQLVTTLEVWPLDATFRNGRLMVAGNSYDDAYVIRFLPDGSLDLTFNSVGYTMQSINMENEYMSLHFDSDQNVSLFYANYDSEEKFILKMDQDGVPDATWGTGGILAIPTAPANMLTSAVCDSQGRWLLTGTENYRKAFIARLTPAGTLDTTFGNNGYVVDDDYLQFKTIAIVAGDGILTTGEVNNNGVIDVAVIPYDKDGVR</sequence>